<comment type="caution">
    <text evidence="13">The sequence shown here is derived from an EMBL/GenBank/DDBJ whole genome shotgun (WGS) entry which is preliminary data.</text>
</comment>
<dbReference type="InterPro" id="IPR000531">
    <property type="entry name" value="Beta-barrel_TonB"/>
</dbReference>
<keyword evidence="6 8" id="KW-0472">Membrane</keyword>
<dbReference type="PANTHER" id="PTHR30069:SF28">
    <property type="entry name" value="TONB-DEPENDENT RECEPTOR YNCD-RELATED"/>
    <property type="match status" value="1"/>
</dbReference>
<dbReference type="AlphaFoldDB" id="A0A3D4VBA7"/>
<proteinExistence type="inferred from homology"/>
<dbReference type="OMA" id="DTRWTHR"/>
<evidence type="ECO:0000313" key="14">
    <source>
        <dbReference type="Proteomes" id="UP000264071"/>
    </source>
</evidence>
<organism evidence="13 14">
    <name type="scientific">Gemmatimonas aurantiaca</name>
    <dbReference type="NCBI Taxonomy" id="173480"/>
    <lineage>
        <taxon>Bacteria</taxon>
        <taxon>Pseudomonadati</taxon>
        <taxon>Gemmatimonadota</taxon>
        <taxon>Gemmatimonadia</taxon>
        <taxon>Gemmatimonadales</taxon>
        <taxon>Gemmatimonadaceae</taxon>
        <taxon>Gemmatimonas</taxon>
    </lineage>
</organism>
<gene>
    <name evidence="13" type="ORF">DGD08_14445</name>
</gene>
<keyword evidence="3 8" id="KW-1134">Transmembrane beta strand</keyword>
<dbReference type="GO" id="GO:0015344">
    <property type="term" value="F:siderophore uptake transmembrane transporter activity"/>
    <property type="evidence" value="ECO:0007669"/>
    <property type="project" value="TreeGrafter"/>
</dbReference>
<dbReference type="Gene3D" id="2.170.130.10">
    <property type="entry name" value="TonB-dependent receptor, plug domain"/>
    <property type="match status" value="1"/>
</dbReference>
<feature type="domain" description="TonB-dependent receptor plug" evidence="12">
    <location>
        <begin position="87"/>
        <end position="180"/>
    </location>
</feature>
<evidence type="ECO:0000256" key="3">
    <source>
        <dbReference type="ARBA" id="ARBA00022452"/>
    </source>
</evidence>
<protein>
    <submittedName>
        <fullName evidence="13">TonB-dependent receptor</fullName>
    </submittedName>
</protein>
<evidence type="ECO:0000256" key="7">
    <source>
        <dbReference type="ARBA" id="ARBA00023237"/>
    </source>
</evidence>
<name>A0A3D4VBA7_9BACT</name>
<dbReference type="Pfam" id="PF07715">
    <property type="entry name" value="Plug"/>
    <property type="match status" value="1"/>
</dbReference>
<evidence type="ECO:0000256" key="4">
    <source>
        <dbReference type="ARBA" id="ARBA00022692"/>
    </source>
</evidence>
<comment type="similarity">
    <text evidence="8 9">Belongs to the TonB-dependent receptor family.</text>
</comment>
<dbReference type="InterPro" id="IPR039426">
    <property type="entry name" value="TonB-dep_rcpt-like"/>
</dbReference>
<evidence type="ECO:0000256" key="5">
    <source>
        <dbReference type="ARBA" id="ARBA00023077"/>
    </source>
</evidence>
<dbReference type="PROSITE" id="PS52016">
    <property type="entry name" value="TONB_DEPENDENT_REC_3"/>
    <property type="match status" value="1"/>
</dbReference>
<dbReference type="GO" id="GO:0009279">
    <property type="term" value="C:cell outer membrane"/>
    <property type="evidence" value="ECO:0007669"/>
    <property type="project" value="UniProtKB-SubCell"/>
</dbReference>
<comment type="subcellular location">
    <subcellularLocation>
        <location evidence="1 8">Cell outer membrane</location>
        <topology evidence="1 8">Multi-pass membrane protein</topology>
    </subcellularLocation>
</comment>
<keyword evidence="4 8" id="KW-0812">Transmembrane</keyword>
<keyword evidence="5 9" id="KW-0798">TonB box</keyword>
<keyword evidence="13" id="KW-0675">Receptor</keyword>
<feature type="signal peptide" evidence="10">
    <location>
        <begin position="1"/>
        <end position="41"/>
    </location>
</feature>
<dbReference type="EMBL" id="DPIY01000010">
    <property type="protein sequence ID" value="HCT58400.1"/>
    <property type="molecule type" value="Genomic_DNA"/>
</dbReference>
<dbReference type="PANTHER" id="PTHR30069">
    <property type="entry name" value="TONB-DEPENDENT OUTER MEMBRANE RECEPTOR"/>
    <property type="match status" value="1"/>
</dbReference>
<evidence type="ECO:0000256" key="2">
    <source>
        <dbReference type="ARBA" id="ARBA00022448"/>
    </source>
</evidence>
<evidence type="ECO:0000256" key="6">
    <source>
        <dbReference type="ARBA" id="ARBA00023136"/>
    </source>
</evidence>
<dbReference type="Proteomes" id="UP000264071">
    <property type="component" value="Unassembled WGS sequence"/>
</dbReference>
<accession>A0A3D4VBA7</accession>
<evidence type="ECO:0000256" key="8">
    <source>
        <dbReference type="PROSITE-ProRule" id="PRU01360"/>
    </source>
</evidence>
<evidence type="ECO:0000256" key="10">
    <source>
        <dbReference type="SAM" id="SignalP"/>
    </source>
</evidence>
<feature type="chain" id="PRO_5017808917" evidence="10">
    <location>
        <begin position="42"/>
        <end position="732"/>
    </location>
</feature>
<evidence type="ECO:0000256" key="1">
    <source>
        <dbReference type="ARBA" id="ARBA00004571"/>
    </source>
</evidence>
<dbReference type="GO" id="GO:0044718">
    <property type="term" value="P:siderophore transmembrane transport"/>
    <property type="evidence" value="ECO:0007669"/>
    <property type="project" value="TreeGrafter"/>
</dbReference>
<sequence length="732" mass="79330">MPTALPFRLPRRRRCTRANRITACLLTAALLALGDSAPLHAQAGDSTRADSAQSLQSIRVSVTREGARSPFELPFALTTAPLHARPAQRRTGVGDLLLGVPGVQVQDRANPSQDPRIAVRGFGARSAFGVRGVRVLRDGVPLSLPDGQTPIDWLDLETIDRIDIVRGTAAALYGNAAGGVIDMRTREAVAAPFGVDARFWDGGGLQRANVTLSGRSADREGTVQDAQWLGAFTRTRGDGLREWSRLDATSAFLRGMARIKGTTVELQATRYDAPRAENTGALTLAELTRGPLLPDSLNITKQSRKAARQTQVALIAERVMGQANVRGSVFAGTRTLDNPLPFAIVAVDRAVKGGSLHGAWRTAATPWPLRFGVGVDAQRQVDDRFNYENCADLAPSAPLSARCPVRGVERGAVRLDQQERASSVGSYARVELEAPHHLHVSAALRVDAVQFGVRDRFITPTSADDSGDRSLRAASPMLGLTWRARPMWSLYANLSTAFETPTVTELTNQEDGAAGLNTNLDPQRTRTVEVGTQRVVGGRVWLDVSVFHATVLDELVPFDVPNQPGRRAFRNAGRTSRRGAETSARVTSTHLEVGTAYTWSRFRFDRYDVGTTSFAGKAIPGVPEHYLQSFATARAAGLWSTVELTAASHASATDAGTVTAAGYAVWNWRAGLDVPRVNRGGLARARLTPTIGIDNLFDRRYASSLVVNATRNRYFEPGLPRRVTLTMQLRWD</sequence>
<keyword evidence="2 8" id="KW-0813">Transport</keyword>
<evidence type="ECO:0000256" key="9">
    <source>
        <dbReference type="RuleBase" id="RU003357"/>
    </source>
</evidence>
<feature type="domain" description="TonB-dependent receptor-like beta-barrel" evidence="11">
    <location>
        <begin position="354"/>
        <end position="696"/>
    </location>
</feature>
<dbReference type="InterPro" id="IPR037066">
    <property type="entry name" value="Plug_dom_sf"/>
</dbReference>
<evidence type="ECO:0000259" key="12">
    <source>
        <dbReference type="Pfam" id="PF07715"/>
    </source>
</evidence>
<dbReference type="InterPro" id="IPR036942">
    <property type="entry name" value="Beta-barrel_TonB_sf"/>
</dbReference>
<reference evidence="13 14" key="1">
    <citation type="journal article" date="2018" name="Nat. Biotechnol.">
        <title>A standardized bacterial taxonomy based on genome phylogeny substantially revises the tree of life.</title>
        <authorList>
            <person name="Parks D.H."/>
            <person name="Chuvochina M."/>
            <person name="Waite D.W."/>
            <person name="Rinke C."/>
            <person name="Skarshewski A."/>
            <person name="Chaumeil P.A."/>
            <person name="Hugenholtz P."/>
        </authorList>
    </citation>
    <scope>NUCLEOTIDE SEQUENCE [LARGE SCALE GENOMIC DNA]</scope>
    <source>
        <strain evidence="13">UBA8844</strain>
    </source>
</reference>
<evidence type="ECO:0000259" key="11">
    <source>
        <dbReference type="Pfam" id="PF00593"/>
    </source>
</evidence>
<keyword evidence="7 8" id="KW-0998">Cell outer membrane</keyword>
<keyword evidence="10" id="KW-0732">Signal</keyword>
<dbReference type="Pfam" id="PF00593">
    <property type="entry name" value="TonB_dep_Rec_b-barrel"/>
    <property type="match status" value="1"/>
</dbReference>
<dbReference type="InterPro" id="IPR012910">
    <property type="entry name" value="Plug_dom"/>
</dbReference>
<dbReference type="Gene3D" id="2.40.170.20">
    <property type="entry name" value="TonB-dependent receptor, beta-barrel domain"/>
    <property type="match status" value="1"/>
</dbReference>
<evidence type="ECO:0000313" key="13">
    <source>
        <dbReference type="EMBL" id="HCT58400.1"/>
    </source>
</evidence>
<dbReference type="SUPFAM" id="SSF56935">
    <property type="entry name" value="Porins"/>
    <property type="match status" value="1"/>
</dbReference>